<dbReference type="InterPro" id="IPR044962">
    <property type="entry name" value="CLV3/ESR"/>
</dbReference>
<keyword evidence="4" id="KW-0732">Signal</keyword>
<evidence type="ECO:0000256" key="5">
    <source>
        <dbReference type="ARBA" id="ARBA00022782"/>
    </source>
</evidence>
<reference evidence="7" key="1">
    <citation type="submission" date="2022-06" db="EMBL/GenBank/DDBJ databases">
        <title>Uncovering the hologenomic basis of an extraordinary plant invasion.</title>
        <authorList>
            <person name="Bieker V.C."/>
            <person name="Martin M.D."/>
            <person name="Gilbert T."/>
            <person name="Hodgins K."/>
            <person name="Battlay P."/>
            <person name="Petersen B."/>
            <person name="Wilson J."/>
        </authorList>
    </citation>
    <scope>NUCLEOTIDE SEQUENCE</scope>
    <source>
        <strain evidence="7">AA19_3_7</strain>
        <tissue evidence="7">Leaf</tissue>
    </source>
</reference>
<evidence type="ECO:0000313" key="7">
    <source>
        <dbReference type="EMBL" id="KAI7751837.1"/>
    </source>
</evidence>
<dbReference type="PANTHER" id="PTHR36349">
    <property type="entry name" value="PROTEIN CLAVATA 3"/>
    <property type="match status" value="1"/>
</dbReference>
<organism evidence="7 8">
    <name type="scientific">Ambrosia artemisiifolia</name>
    <name type="common">Common ragweed</name>
    <dbReference type="NCBI Taxonomy" id="4212"/>
    <lineage>
        <taxon>Eukaryota</taxon>
        <taxon>Viridiplantae</taxon>
        <taxon>Streptophyta</taxon>
        <taxon>Embryophyta</taxon>
        <taxon>Tracheophyta</taxon>
        <taxon>Spermatophyta</taxon>
        <taxon>Magnoliopsida</taxon>
        <taxon>eudicotyledons</taxon>
        <taxon>Gunneridae</taxon>
        <taxon>Pentapetalae</taxon>
        <taxon>asterids</taxon>
        <taxon>campanulids</taxon>
        <taxon>Asterales</taxon>
        <taxon>Asteraceae</taxon>
        <taxon>Asteroideae</taxon>
        <taxon>Heliantheae alliance</taxon>
        <taxon>Heliantheae</taxon>
        <taxon>Ambrosia</taxon>
    </lineage>
</organism>
<sequence>GFNGEEETLYNGSILNDIISNRKLLLVEAKVLNMGGKSSKEEEEEGWELRAAPLGPDPLHHHGADPQKPRTP</sequence>
<feature type="region of interest" description="Disordered" evidence="6">
    <location>
        <begin position="35"/>
        <end position="72"/>
    </location>
</feature>
<proteinExistence type="inferred from homology"/>
<dbReference type="PANTHER" id="PTHR36349:SF2">
    <property type="entry name" value="PROTEIN CLAVATA 3"/>
    <property type="match status" value="1"/>
</dbReference>
<comment type="caution">
    <text evidence="7">The sequence shown here is derived from an EMBL/GenBank/DDBJ whole genome shotgun (WGS) entry which is preliminary data.</text>
</comment>
<evidence type="ECO:0000256" key="6">
    <source>
        <dbReference type="SAM" id="MobiDB-lite"/>
    </source>
</evidence>
<keyword evidence="5" id="KW-0221">Differentiation</keyword>
<evidence type="ECO:0000256" key="2">
    <source>
        <dbReference type="ARBA" id="ARBA00005416"/>
    </source>
</evidence>
<accession>A0AAD5D2F7</accession>
<keyword evidence="3" id="KW-0964">Secreted</keyword>
<gene>
    <name evidence="7" type="ORF">M8C21_022789</name>
</gene>
<name>A0AAD5D2F7_AMBAR</name>
<keyword evidence="8" id="KW-1185">Reference proteome</keyword>
<dbReference type="EMBL" id="JAMZMK010005802">
    <property type="protein sequence ID" value="KAI7751837.1"/>
    <property type="molecule type" value="Genomic_DNA"/>
</dbReference>
<evidence type="ECO:0000256" key="1">
    <source>
        <dbReference type="ARBA" id="ARBA00004613"/>
    </source>
</evidence>
<evidence type="ECO:0000256" key="3">
    <source>
        <dbReference type="ARBA" id="ARBA00022525"/>
    </source>
</evidence>
<comment type="subcellular location">
    <subcellularLocation>
        <location evidence="1">Secreted</location>
    </subcellularLocation>
</comment>
<feature type="non-terminal residue" evidence="7">
    <location>
        <position position="72"/>
    </location>
</feature>
<dbReference type="GO" id="GO:0030154">
    <property type="term" value="P:cell differentiation"/>
    <property type="evidence" value="ECO:0007669"/>
    <property type="project" value="UniProtKB-KW"/>
</dbReference>
<dbReference type="Proteomes" id="UP001206925">
    <property type="component" value="Unassembled WGS sequence"/>
</dbReference>
<dbReference type="GO" id="GO:0005576">
    <property type="term" value="C:extracellular region"/>
    <property type="evidence" value="ECO:0007669"/>
    <property type="project" value="UniProtKB-SubCell"/>
</dbReference>
<protein>
    <submittedName>
        <fullName evidence="7">Uncharacterized protein</fullName>
    </submittedName>
</protein>
<dbReference type="AlphaFoldDB" id="A0AAD5D2F7"/>
<comment type="similarity">
    <text evidence="2">Belongs to the CLV3/ESR signal peptide family.</text>
</comment>
<feature type="compositionally biased region" description="Basic and acidic residues" evidence="6">
    <location>
        <begin position="58"/>
        <end position="72"/>
    </location>
</feature>
<evidence type="ECO:0000313" key="8">
    <source>
        <dbReference type="Proteomes" id="UP001206925"/>
    </source>
</evidence>
<dbReference type="GO" id="GO:0033612">
    <property type="term" value="F:receptor serine/threonine kinase binding"/>
    <property type="evidence" value="ECO:0007669"/>
    <property type="project" value="InterPro"/>
</dbReference>
<evidence type="ECO:0000256" key="4">
    <source>
        <dbReference type="ARBA" id="ARBA00022729"/>
    </source>
</evidence>